<dbReference type="Pfam" id="PF14967">
    <property type="entry name" value="FAM70"/>
    <property type="match status" value="1"/>
</dbReference>
<evidence type="ECO:0000256" key="6">
    <source>
        <dbReference type="SAM" id="Phobius"/>
    </source>
</evidence>
<dbReference type="PANTHER" id="PTHR33721">
    <property type="entry name" value="TRANSMEMBRANE PROTEIN 255B-LIKE"/>
    <property type="match status" value="1"/>
</dbReference>
<evidence type="ECO:0000313" key="7">
    <source>
        <dbReference type="Ensembl" id="ENSUMAP00000028572"/>
    </source>
</evidence>
<keyword evidence="3 6" id="KW-0812">Transmembrane</keyword>
<dbReference type="Ensembl" id="ENSUMAT00000033794.1">
    <property type="protein sequence ID" value="ENSUMAP00000028572.1"/>
    <property type="gene ID" value="ENSUMAG00000020760.1"/>
</dbReference>
<evidence type="ECO:0000256" key="2">
    <source>
        <dbReference type="ARBA" id="ARBA00007903"/>
    </source>
</evidence>
<sequence length="174" mass="18265">WKKGVSKGSLLPPGSAEGFARRKKTSLWFVGSLLVVSVSILTVGLAATTRTENVTVGGYYPGITVSTALLGVCWEGCGVLTHSAQLVGLEGRARELLWVAVLRLCPQGHPCLSWAPWLCWTLVGQPGAVPASCLVQLGRREPRALTSKDGRVGAGRAVMGEDVGGGGRPCQRVC</sequence>
<keyword evidence="4 6" id="KW-1133">Transmembrane helix</keyword>
<feature type="transmembrane region" description="Helical" evidence="6">
    <location>
        <begin position="27"/>
        <end position="47"/>
    </location>
</feature>
<proteinExistence type="inferred from homology"/>
<reference evidence="7" key="1">
    <citation type="submission" date="2019-03" db="UniProtKB">
        <authorList>
            <consortium name="Ensembl"/>
        </authorList>
    </citation>
    <scope>IDENTIFICATION</scope>
</reference>
<dbReference type="PANTHER" id="PTHR33721:SF3">
    <property type="entry name" value="TRANSMEMBRANE PROTEIN 255B"/>
    <property type="match status" value="1"/>
</dbReference>
<dbReference type="AlphaFoldDB" id="A0A452V518"/>
<evidence type="ECO:0000256" key="1">
    <source>
        <dbReference type="ARBA" id="ARBA00004141"/>
    </source>
</evidence>
<evidence type="ECO:0000256" key="4">
    <source>
        <dbReference type="ARBA" id="ARBA00022989"/>
    </source>
</evidence>
<accession>A0A452V518</accession>
<name>A0A452V518_URSMA</name>
<evidence type="ECO:0000256" key="3">
    <source>
        <dbReference type="ARBA" id="ARBA00022692"/>
    </source>
</evidence>
<keyword evidence="5 6" id="KW-0472">Membrane</keyword>
<comment type="similarity">
    <text evidence="2">Belongs to the TMEM255 family.</text>
</comment>
<dbReference type="GO" id="GO:0016020">
    <property type="term" value="C:membrane"/>
    <property type="evidence" value="ECO:0007669"/>
    <property type="project" value="UniProtKB-SubCell"/>
</dbReference>
<comment type="subcellular location">
    <subcellularLocation>
        <location evidence="1">Membrane</location>
        <topology evidence="1">Multi-pass membrane protein</topology>
    </subcellularLocation>
</comment>
<dbReference type="InterPro" id="IPR028014">
    <property type="entry name" value="TMEM255"/>
</dbReference>
<dbReference type="GeneTree" id="ENSGT01050000245336"/>
<protein>
    <submittedName>
        <fullName evidence="7">Uncharacterized protein</fullName>
    </submittedName>
</protein>
<evidence type="ECO:0000256" key="5">
    <source>
        <dbReference type="ARBA" id="ARBA00023136"/>
    </source>
</evidence>
<organism evidence="7">
    <name type="scientific">Ursus maritimus</name>
    <name type="common">Polar bear</name>
    <name type="synonym">Thalarctos maritimus</name>
    <dbReference type="NCBI Taxonomy" id="29073"/>
    <lineage>
        <taxon>Eukaryota</taxon>
        <taxon>Metazoa</taxon>
        <taxon>Chordata</taxon>
        <taxon>Craniata</taxon>
        <taxon>Vertebrata</taxon>
        <taxon>Euteleostomi</taxon>
        <taxon>Mammalia</taxon>
        <taxon>Eutheria</taxon>
        <taxon>Laurasiatheria</taxon>
        <taxon>Carnivora</taxon>
        <taxon>Caniformia</taxon>
        <taxon>Ursidae</taxon>
        <taxon>Ursus</taxon>
    </lineage>
</organism>